<proteinExistence type="predicted"/>
<sequence>MARKYCPFSFSCETVTQTPGLVASQCPNLGACSELAKLDGNNETVQLQVAAAESQGSTAVSVSASSAATLMLRQRGCPQDMESLGLRALMEALQASMAELETQMTQFEESYGGQYIAPEGTEVHAYAVKRPYGTYWYNKLAAHREMFQPQTQQRLVRHIHLGKTGESRHTVAQAGIERRNQLTKVRTQLIAAATALENAIDILQTPIL</sequence>
<evidence type="ECO:0000313" key="2">
    <source>
        <dbReference type="Proteomes" id="UP000615026"/>
    </source>
</evidence>
<gene>
    <name evidence="1" type="ORF">IQ260_18710</name>
</gene>
<reference evidence="1" key="1">
    <citation type="submission" date="2020-10" db="EMBL/GenBank/DDBJ databases">
        <authorList>
            <person name="Castelo-Branco R."/>
            <person name="Eusebio N."/>
            <person name="Adriana R."/>
            <person name="Vieira A."/>
            <person name="Brugerolle De Fraissinette N."/>
            <person name="Rezende De Castro R."/>
            <person name="Schneider M.P."/>
            <person name="Vasconcelos V."/>
            <person name="Leao P.N."/>
        </authorList>
    </citation>
    <scope>NUCLEOTIDE SEQUENCE</scope>
    <source>
        <strain evidence="1">LEGE 11479</strain>
    </source>
</reference>
<evidence type="ECO:0000313" key="1">
    <source>
        <dbReference type="EMBL" id="MBE9068681.1"/>
    </source>
</evidence>
<organism evidence="1 2">
    <name type="scientific">Leptolyngbya cf. ectocarpi LEGE 11479</name>
    <dbReference type="NCBI Taxonomy" id="1828722"/>
    <lineage>
        <taxon>Bacteria</taxon>
        <taxon>Bacillati</taxon>
        <taxon>Cyanobacteriota</taxon>
        <taxon>Cyanophyceae</taxon>
        <taxon>Leptolyngbyales</taxon>
        <taxon>Leptolyngbyaceae</taxon>
        <taxon>Leptolyngbya group</taxon>
        <taxon>Leptolyngbya</taxon>
    </lineage>
</organism>
<name>A0A928ZWC9_LEPEC</name>
<dbReference type="AlphaFoldDB" id="A0A928ZWC9"/>
<keyword evidence="2" id="KW-1185">Reference proteome</keyword>
<dbReference type="EMBL" id="JADEXP010000190">
    <property type="protein sequence ID" value="MBE9068681.1"/>
    <property type="molecule type" value="Genomic_DNA"/>
</dbReference>
<accession>A0A928ZWC9</accession>
<dbReference type="Proteomes" id="UP000615026">
    <property type="component" value="Unassembled WGS sequence"/>
</dbReference>
<protein>
    <submittedName>
        <fullName evidence="1">Uncharacterized protein</fullName>
    </submittedName>
</protein>
<dbReference type="RefSeq" id="WP_193994618.1">
    <property type="nucleotide sequence ID" value="NZ_JADEXP010000190.1"/>
</dbReference>
<comment type="caution">
    <text evidence="1">The sequence shown here is derived from an EMBL/GenBank/DDBJ whole genome shotgun (WGS) entry which is preliminary data.</text>
</comment>